<organism evidence="5 6">
    <name type="scientific">Ricinus communis</name>
    <name type="common">Castor bean</name>
    <dbReference type="NCBI Taxonomy" id="3988"/>
    <lineage>
        <taxon>Eukaryota</taxon>
        <taxon>Viridiplantae</taxon>
        <taxon>Streptophyta</taxon>
        <taxon>Embryophyta</taxon>
        <taxon>Tracheophyta</taxon>
        <taxon>Spermatophyta</taxon>
        <taxon>Magnoliopsida</taxon>
        <taxon>eudicotyledons</taxon>
        <taxon>Gunneridae</taxon>
        <taxon>Pentapetalae</taxon>
        <taxon>rosids</taxon>
        <taxon>fabids</taxon>
        <taxon>Malpighiales</taxon>
        <taxon>Euphorbiaceae</taxon>
        <taxon>Acalyphoideae</taxon>
        <taxon>Acalypheae</taxon>
        <taxon>Ricinus</taxon>
    </lineage>
</organism>
<dbReference type="Proteomes" id="UP000008311">
    <property type="component" value="Unassembled WGS sequence"/>
</dbReference>
<feature type="region of interest" description="Disordered" evidence="3">
    <location>
        <begin position="33"/>
        <end position="52"/>
    </location>
</feature>
<dbReference type="Pfam" id="PF04885">
    <property type="entry name" value="Stig1"/>
    <property type="match status" value="1"/>
</dbReference>
<gene>
    <name evidence="5" type="ORF">RCOM_0903670</name>
</gene>
<evidence type="ECO:0000256" key="4">
    <source>
        <dbReference type="SAM" id="SignalP"/>
    </source>
</evidence>
<evidence type="ECO:0000256" key="3">
    <source>
        <dbReference type="SAM" id="MobiDB-lite"/>
    </source>
</evidence>
<dbReference type="OrthoDB" id="5421723at2759"/>
<evidence type="ECO:0000256" key="2">
    <source>
        <dbReference type="ARBA" id="ARBA00022729"/>
    </source>
</evidence>
<dbReference type="InParanoid" id="B9RXH0"/>
<keyword evidence="6" id="KW-1185">Reference proteome</keyword>
<dbReference type="EMBL" id="EQ973828">
    <property type="protein sequence ID" value="EEF43826.1"/>
    <property type="molecule type" value="Genomic_DNA"/>
</dbReference>
<evidence type="ECO:0000313" key="5">
    <source>
        <dbReference type="EMBL" id="EEF43826.1"/>
    </source>
</evidence>
<evidence type="ECO:0000313" key="6">
    <source>
        <dbReference type="Proteomes" id="UP000008311"/>
    </source>
</evidence>
<keyword evidence="2 4" id="KW-0732">Signal</keyword>
<dbReference type="OMA" id="CSKACKH"/>
<accession>B9RXH0</accession>
<dbReference type="PANTHER" id="PTHR33227:SF28">
    <property type="entry name" value="STIGMA-SPECIFIC STIG1-LIKE PROTEIN 1"/>
    <property type="match status" value="1"/>
</dbReference>
<protein>
    <recommendedName>
        <fullName evidence="7">Stigma-specific Stig1 family protein</fullName>
    </recommendedName>
</protein>
<proteinExistence type="inferred from homology"/>
<reference evidence="6" key="1">
    <citation type="journal article" date="2010" name="Nat. Biotechnol.">
        <title>Draft genome sequence of the oilseed species Ricinus communis.</title>
        <authorList>
            <person name="Chan A.P."/>
            <person name="Crabtree J."/>
            <person name="Zhao Q."/>
            <person name="Lorenzi H."/>
            <person name="Orvis J."/>
            <person name="Puiu D."/>
            <person name="Melake-Berhan A."/>
            <person name="Jones K.M."/>
            <person name="Redman J."/>
            <person name="Chen G."/>
            <person name="Cahoon E.B."/>
            <person name="Gedil M."/>
            <person name="Stanke M."/>
            <person name="Haas B.J."/>
            <person name="Wortman J.R."/>
            <person name="Fraser-Liggett C.M."/>
            <person name="Ravel J."/>
            <person name="Rabinowicz P.D."/>
        </authorList>
    </citation>
    <scope>NUCLEOTIDE SEQUENCE [LARGE SCALE GENOMIC DNA]</scope>
    <source>
        <strain evidence="6">cv. Hale</strain>
    </source>
</reference>
<dbReference type="InterPro" id="IPR006969">
    <property type="entry name" value="Stig-like"/>
</dbReference>
<name>B9RXH0_RICCO</name>
<feature type="signal peptide" evidence="4">
    <location>
        <begin position="1"/>
        <end position="25"/>
    </location>
</feature>
<feature type="chain" id="PRO_5002891048" description="Stigma-specific Stig1 family protein" evidence="4">
    <location>
        <begin position="26"/>
        <end position="156"/>
    </location>
</feature>
<dbReference type="PANTHER" id="PTHR33227">
    <property type="entry name" value="STIGMA-SPECIFIC STIG1-LIKE PROTEIN 3"/>
    <property type="match status" value="1"/>
</dbReference>
<dbReference type="STRING" id="3988.B9RXH0"/>
<evidence type="ECO:0000256" key="1">
    <source>
        <dbReference type="ARBA" id="ARBA00006010"/>
    </source>
</evidence>
<dbReference type="eggNOG" id="ENOG502S1NG">
    <property type="taxonomic scope" value="Eukaryota"/>
</dbReference>
<dbReference type="AlphaFoldDB" id="B9RXH0"/>
<comment type="similarity">
    <text evidence="1">Belongs to the STIG1 family.</text>
</comment>
<evidence type="ECO:0008006" key="7">
    <source>
        <dbReference type="Google" id="ProtNLM"/>
    </source>
</evidence>
<sequence length="156" mass="16922">MAMESSRILFTLLVLVTTGINILSATTTNEKLQAKNENNDTNGELPLPRSDQEASYPLRHSRFLASNPRPAAMTCDRYPSVCGAKGSAGPYCCRKQCVNVMTDESNCGKCGKKCKYSETCCQGKCVNVSNDEKNCGKCNNRCKKGSSCAYGLCSYA</sequence>